<dbReference type="KEGG" id="sawl:NGM29_16940"/>
<dbReference type="Proteomes" id="UP001056855">
    <property type="component" value="Chromosome"/>
</dbReference>
<organism evidence="2 3">
    <name type="scientific">Natronosalvus rutilus</name>
    <dbReference type="NCBI Taxonomy" id="2953753"/>
    <lineage>
        <taxon>Archaea</taxon>
        <taxon>Methanobacteriati</taxon>
        <taxon>Methanobacteriota</taxon>
        <taxon>Stenosarchaea group</taxon>
        <taxon>Halobacteria</taxon>
        <taxon>Halobacteriales</taxon>
        <taxon>Natrialbaceae</taxon>
        <taxon>Natronosalvus</taxon>
    </lineage>
</organism>
<dbReference type="EMBL" id="CP100355">
    <property type="protein sequence ID" value="UTF53432.1"/>
    <property type="molecule type" value="Genomic_DNA"/>
</dbReference>
<keyword evidence="3" id="KW-1185">Reference proteome</keyword>
<name>A0A9E7N828_9EURY</name>
<protein>
    <submittedName>
        <fullName evidence="2">Uncharacterized protein</fullName>
    </submittedName>
</protein>
<feature type="transmembrane region" description="Helical" evidence="1">
    <location>
        <begin position="20"/>
        <end position="47"/>
    </location>
</feature>
<evidence type="ECO:0000256" key="1">
    <source>
        <dbReference type="SAM" id="Phobius"/>
    </source>
</evidence>
<keyword evidence="1" id="KW-1133">Transmembrane helix</keyword>
<keyword evidence="1" id="KW-0472">Membrane</keyword>
<feature type="transmembrane region" description="Helical" evidence="1">
    <location>
        <begin position="53"/>
        <end position="73"/>
    </location>
</feature>
<dbReference type="AlphaFoldDB" id="A0A9E7N828"/>
<evidence type="ECO:0000313" key="3">
    <source>
        <dbReference type="Proteomes" id="UP001056855"/>
    </source>
</evidence>
<gene>
    <name evidence="2" type="ORF">NGM29_16940</name>
</gene>
<reference evidence="2" key="1">
    <citation type="submission" date="2022-06" db="EMBL/GenBank/DDBJ databases">
        <title>Diverse halophilic archaea isolated from saline environments.</title>
        <authorList>
            <person name="Cui H.-L."/>
        </authorList>
    </citation>
    <scope>NUCLEOTIDE SEQUENCE</scope>
    <source>
        <strain evidence="2">WLHS1</strain>
    </source>
</reference>
<accession>A0A9E7N828</accession>
<sequence>MKLHFRRAMGIYLRTFPFVLLRLGIGLALGIASLLYFGAIGWMAYTFVDTGTISGWIAIVGFLVALALFVKAWRLLVRYVLYMVKAGHIAVIAHVIETGEVPPNQVTYGIEQVKANFTEASALFAVDQVV</sequence>
<evidence type="ECO:0000313" key="2">
    <source>
        <dbReference type="EMBL" id="UTF53432.1"/>
    </source>
</evidence>
<keyword evidence="1" id="KW-0812">Transmembrane</keyword>
<proteinExistence type="predicted"/>
<dbReference type="RefSeq" id="WP_254157892.1">
    <property type="nucleotide sequence ID" value="NZ_CP100355.1"/>
</dbReference>
<dbReference type="GeneID" id="73291768"/>